<protein>
    <submittedName>
        <fullName evidence="3">Ribbon-helix-helix domain-containing protein</fullName>
    </submittedName>
</protein>
<reference evidence="3 4" key="1">
    <citation type="submission" date="2013-12" db="EMBL/GenBank/DDBJ databases">
        <title>Complete genome sequence of Rhizobium etli bv. mimosae IE4771.</title>
        <authorList>
            <person name="Bustos P."/>
            <person name="Santamaria R.I."/>
            <person name="Lozano L."/>
            <person name="Ormeno-Orrillo E."/>
            <person name="Rogel M.A."/>
            <person name="Romero D."/>
            <person name="Cevallos M.A."/>
            <person name="Martinez-Romero E."/>
            <person name="Gonzalez V."/>
        </authorList>
    </citation>
    <scope>NUCLEOTIDE SEQUENCE [LARGE SCALE GENOMIC DNA]</scope>
    <source>
        <strain evidence="3 4">IE4771</strain>
        <plasmid evidence="4">Plasmid pRetIE4771b</plasmid>
    </source>
</reference>
<dbReference type="InterPro" id="IPR010985">
    <property type="entry name" value="Ribbon_hlx_hlx"/>
</dbReference>
<evidence type="ECO:0000313" key="4">
    <source>
        <dbReference type="Proteomes" id="UP000027180"/>
    </source>
</evidence>
<evidence type="ECO:0000313" key="3">
    <source>
        <dbReference type="EMBL" id="AIC29761.1"/>
    </source>
</evidence>
<keyword evidence="1" id="KW-1277">Toxin-antitoxin system</keyword>
<dbReference type="OrthoDB" id="6460605at2"/>
<dbReference type="Gene3D" id="1.20.5.780">
    <property type="entry name" value="Single helix bin"/>
    <property type="match status" value="1"/>
</dbReference>
<name>A0A060IDH0_RHIET</name>
<evidence type="ECO:0000256" key="1">
    <source>
        <dbReference type="ARBA" id="ARBA00022649"/>
    </source>
</evidence>
<gene>
    <name evidence="3" type="ORF">IE4771_PB00026</name>
</gene>
<dbReference type="SUPFAM" id="SSF47598">
    <property type="entry name" value="Ribbon-helix-helix"/>
    <property type="match status" value="1"/>
</dbReference>
<accession>A0A060IDH0</accession>
<dbReference type="KEGG" id="rei:IE4771_PB00026"/>
<dbReference type="PANTHER" id="PTHR35401">
    <property type="entry name" value="COPG FAMILY HELIX-TURN-HELIX PROTEIN-RELATED-RELATED"/>
    <property type="match status" value="1"/>
</dbReference>
<geneLocation type="plasmid" evidence="3 4">
    <name>pRetIE4771b</name>
</geneLocation>
<dbReference type="InterPro" id="IPR014795">
    <property type="entry name" value="TacA_1-like"/>
</dbReference>
<dbReference type="RefSeq" id="WP_010047188.1">
    <property type="nucleotide sequence ID" value="NZ_CP006988.1"/>
</dbReference>
<dbReference type="EMBL" id="CP006988">
    <property type="protein sequence ID" value="AIC29761.1"/>
    <property type="molecule type" value="Genomic_DNA"/>
</dbReference>
<dbReference type="PANTHER" id="PTHR35401:SF2">
    <property type="entry name" value="ABC-TYPE TRANSPORT SYSTEM"/>
    <property type="match status" value="1"/>
</dbReference>
<proteinExistence type="inferred from homology"/>
<dbReference type="Pfam" id="PF08681">
    <property type="entry name" value="TacA1"/>
    <property type="match status" value="1"/>
</dbReference>
<evidence type="ECO:0000256" key="2">
    <source>
        <dbReference type="ARBA" id="ARBA00049988"/>
    </source>
</evidence>
<dbReference type="GO" id="GO:0006355">
    <property type="term" value="P:regulation of DNA-templated transcription"/>
    <property type="evidence" value="ECO:0007669"/>
    <property type="project" value="InterPro"/>
</dbReference>
<sequence>MEAEVPSIANENSERMSLRVPATAKAKLVRAAALRNTDLTDFVTQSALREAEAVIEEAETIKVSKRDHLRILELLENPPKPNAKLRAAIAGLPGGL</sequence>
<dbReference type="HOGENOM" id="CLU_152494_3_2_5"/>
<dbReference type="AlphaFoldDB" id="A0A060IDH0"/>
<organism evidence="3 4">
    <name type="scientific">Rhizobium etli bv. mimosae str. IE4771</name>
    <dbReference type="NCBI Taxonomy" id="1432050"/>
    <lineage>
        <taxon>Bacteria</taxon>
        <taxon>Pseudomonadati</taxon>
        <taxon>Pseudomonadota</taxon>
        <taxon>Alphaproteobacteria</taxon>
        <taxon>Hyphomicrobiales</taxon>
        <taxon>Rhizobiaceae</taxon>
        <taxon>Rhizobium/Agrobacterium group</taxon>
        <taxon>Rhizobium</taxon>
    </lineage>
</organism>
<comment type="similarity">
    <text evidence="2">Belongs to the TacA antitoxin family.</text>
</comment>
<dbReference type="Proteomes" id="UP000027180">
    <property type="component" value="Plasmid pRetIE4771b"/>
</dbReference>
<keyword evidence="3" id="KW-0614">Plasmid</keyword>